<dbReference type="Pfam" id="PF03466">
    <property type="entry name" value="LysR_substrate"/>
    <property type="match status" value="1"/>
</dbReference>
<evidence type="ECO:0000256" key="3">
    <source>
        <dbReference type="ARBA" id="ARBA00023125"/>
    </source>
</evidence>
<comment type="caution">
    <text evidence="6">The sequence shown here is derived from an EMBL/GenBank/DDBJ whole genome shotgun (WGS) entry which is preliminary data.</text>
</comment>
<dbReference type="EMBL" id="JACTVA010000046">
    <property type="protein sequence ID" value="MBC9209115.1"/>
    <property type="molecule type" value="Genomic_DNA"/>
</dbReference>
<keyword evidence="7" id="KW-1185">Reference proteome</keyword>
<dbReference type="InterPro" id="IPR005119">
    <property type="entry name" value="LysR_subst-bd"/>
</dbReference>
<comment type="similarity">
    <text evidence="1">Belongs to the LysR transcriptional regulatory family.</text>
</comment>
<dbReference type="CDD" id="cd08422">
    <property type="entry name" value="PBP2_CrgA_like"/>
    <property type="match status" value="1"/>
</dbReference>
<evidence type="ECO:0000256" key="2">
    <source>
        <dbReference type="ARBA" id="ARBA00023015"/>
    </source>
</evidence>
<dbReference type="InterPro" id="IPR036390">
    <property type="entry name" value="WH_DNA-bd_sf"/>
</dbReference>
<keyword evidence="4" id="KW-0804">Transcription</keyword>
<dbReference type="Pfam" id="PF00126">
    <property type="entry name" value="HTH_1"/>
    <property type="match status" value="1"/>
</dbReference>
<feature type="domain" description="HTH lysR-type" evidence="5">
    <location>
        <begin position="3"/>
        <end position="60"/>
    </location>
</feature>
<dbReference type="InterPro" id="IPR000847">
    <property type="entry name" value="LysR_HTH_N"/>
</dbReference>
<dbReference type="PANTHER" id="PTHR30537">
    <property type="entry name" value="HTH-TYPE TRANSCRIPTIONAL REGULATOR"/>
    <property type="match status" value="1"/>
</dbReference>
<proteinExistence type="inferred from homology"/>
<dbReference type="PROSITE" id="PS50931">
    <property type="entry name" value="HTH_LYSR"/>
    <property type="match status" value="1"/>
</dbReference>
<dbReference type="SUPFAM" id="SSF46785">
    <property type="entry name" value="Winged helix' DNA-binding domain"/>
    <property type="match status" value="1"/>
</dbReference>
<sequence length="309" mass="33128">MRPSADDLATFVQVVDSGTLTAAALRLGLAKSVVSKRMAGLEAQLGAKLLHRAPRSVTPTETGTLLYARARAVLAQLDSLAEDVSAQSGALRGLIRMAAPMSFGTRYLGPAIADFMKRYESIEIHLDFDDRHVNLQGSSYDLALRIGRLADSSLRARRLGTSRRALCCSRDYAERAGMPETLDALTAHECLGYANAPSGHVWRFAPEGDPGGPHRSVALRGRMIANNGEALLDGARAGLGLTVLPSFMVGPAVAAGELVQIRIPGWVPVPDTIHVVYPETPFLPLKLRALIEHLAQCVSEPFAWDSALS</sequence>
<reference evidence="6 7" key="1">
    <citation type="journal article" date="2013" name="Int. J. Syst. Evol. Microbiol.">
        <title>Roseomonas aerophila sp. nov., isolated from air.</title>
        <authorList>
            <person name="Kim S.J."/>
            <person name="Weon H.Y."/>
            <person name="Ahn J.H."/>
            <person name="Hong S.B."/>
            <person name="Seok S.J."/>
            <person name="Whang K.S."/>
            <person name="Kwon S.W."/>
        </authorList>
    </citation>
    <scope>NUCLEOTIDE SEQUENCE [LARGE SCALE GENOMIC DNA]</scope>
    <source>
        <strain evidence="6 7">NBRC 108923</strain>
    </source>
</reference>
<organism evidence="6 7">
    <name type="scientific">Teichococcus aerophilus</name>
    <dbReference type="NCBI Taxonomy" id="1224513"/>
    <lineage>
        <taxon>Bacteria</taxon>
        <taxon>Pseudomonadati</taxon>
        <taxon>Pseudomonadota</taxon>
        <taxon>Alphaproteobacteria</taxon>
        <taxon>Acetobacterales</taxon>
        <taxon>Roseomonadaceae</taxon>
        <taxon>Roseomonas</taxon>
    </lineage>
</organism>
<dbReference type="Gene3D" id="1.10.10.10">
    <property type="entry name" value="Winged helix-like DNA-binding domain superfamily/Winged helix DNA-binding domain"/>
    <property type="match status" value="1"/>
</dbReference>
<keyword evidence="2" id="KW-0805">Transcription regulation</keyword>
<dbReference type="InterPro" id="IPR058163">
    <property type="entry name" value="LysR-type_TF_proteobact-type"/>
</dbReference>
<evidence type="ECO:0000313" key="7">
    <source>
        <dbReference type="Proteomes" id="UP000626026"/>
    </source>
</evidence>
<gene>
    <name evidence="6" type="ORF">IBL26_19890</name>
</gene>
<evidence type="ECO:0000313" key="6">
    <source>
        <dbReference type="EMBL" id="MBC9209115.1"/>
    </source>
</evidence>
<dbReference type="RefSeq" id="WP_187786259.1">
    <property type="nucleotide sequence ID" value="NZ_JACTVA010000046.1"/>
</dbReference>
<dbReference type="SUPFAM" id="SSF53850">
    <property type="entry name" value="Periplasmic binding protein-like II"/>
    <property type="match status" value="1"/>
</dbReference>
<evidence type="ECO:0000256" key="4">
    <source>
        <dbReference type="ARBA" id="ARBA00023163"/>
    </source>
</evidence>
<dbReference type="InterPro" id="IPR036388">
    <property type="entry name" value="WH-like_DNA-bd_sf"/>
</dbReference>
<name>A0ABR7RR82_9PROT</name>
<evidence type="ECO:0000259" key="5">
    <source>
        <dbReference type="PROSITE" id="PS50931"/>
    </source>
</evidence>
<dbReference type="Proteomes" id="UP000626026">
    <property type="component" value="Unassembled WGS sequence"/>
</dbReference>
<dbReference type="PANTHER" id="PTHR30537:SF81">
    <property type="entry name" value="TRANSCRIPTIONAL REGULATOR-RELATED"/>
    <property type="match status" value="1"/>
</dbReference>
<protein>
    <submittedName>
        <fullName evidence="6">LysR family transcriptional regulator</fullName>
    </submittedName>
</protein>
<dbReference type="Gene3D" id="3.40.190.290">
    <property type="match status" value="1"/>
</dbReference>
<keyword evidence="3" id="KW-0238">DNA-binding</keyword>
<evidence type="ECO:0000256" key="1">
    <source>
        <dbReference type="ARBA" id="ARBA00009437"/>
    </source>
</evidence>
<accession>A0ABR7RR82</accession>